<dbReference type="PROSITE" id="PS00409">
    <property type="entry name" value="PROKAR_NTER_METHYL"/>
    <property type="match status" value="1"/>
</dbReference>
<keyword evidence="1" id="KW-0812">Transmembrane</keyword>
<keyword evidence="1" id="KW-0472">Membrane</keyword>
<reference evidence="2 3" key="1">
    <citation type="submission" date="2020-08" db="EMBL/GenBank/DDBJ databases">
        <title>Genome public.</title>
        <authorList>
            <person name="Liu C."/>
            <person name="Sun Q."/>
        </authorList>
    </citation>
    <scope>NUCLEOTIDE SEQUENCE [LARGE SCALE GENOMIC DNA]</scope>
    <source>
        <strain evidence="2 3">NSJ-71</strain>
    </source>
</reference>
<comment type="caution">
    <text evidence="2">The sequence shown here is derived from an EMBL/GenBank/DDBJ whole genome shotgun (WGS) entry which is preliminary data.</text>
</comment>
<organism evidence="2 3">
    <name type="scientific">Ruminococcus intestinalis</name>
    <dbReference type="NCBI Taxonomy" id="2763066"/>
    <lineage>
        <taxon>Bacteria</taxon>
        <taxon>Bacillati</taxon>
        <taxon>Bacillota</taxon>
        <taxon>Clostridia</taxon>
        <taxon>Eubacteriales</taxon>
        <taxon>Oscillospiraceae</taxon>
        <taxon>Ruminococcus</taxon>
    </lineage>
</organism>
<keyword evidence="1" id="KW-1133">Transmembrane helix</keyword>
<feature type="transmembrane region" description="Helical" evidence="1">
    <location>
        <begin position="12"/>
        <end position="31"/>
    </location>
</feature>
<dbReference type="EMBL" id="JACOPS010000002">
    <property type="protein sequence ID" value="MBC5728065.1"/>
    <property type="molecule type" value="Genomic_DNA"/>
</dbReference>
<dbReference type="InterPro" id="IPR012902">
    <property type="entry name" value="N_methyl_site"/>
</dbReference>
<name>A0ABR7HKK5_9FIRM</name>
<dbReference type="SUPFAM" id="SSF54523">
    <property type="entry name" value="Pili subunits"/>
    <property type="match status" value="1"/>
</dbReference>
<proteinExistence type="predicted"/>
<evidence type="ECO:0000313" key="2">
    <source>
        <dbReference type="EMBL" id="MBC5728065.1"/>
    </source>
</evidence>
<protein>
    <submittedName>
        <fullName evidence="2">Prepilin-type N-terminal cleavage/methylation domain-containing protein</fullName>
    </submittedName>
</protein>
<dbReference type="NCBIfam" id="TIGR02532">
    <property type="entry name" value="IV_pilin_GFxxxE"/>
    <property type="match status" value="1"/>
</dbReference>
<sequence>MKSKKGFTLVELVVVIAIIAILAAIAIPIVASTTKSSIVSRAKTNANTIEYAFKEADAAVAGADNTIYIHASTNTIQISEVVAANKLERIIKPEHLFGTPYYPVICKSKVYFAADSNNDSKFDANDTTIDGTKLPDEAIALYDQTKGCAIDGNITTLNLSNRKN</sequence>
<evidence type="ECO:0000256" key="1">
    <source>
        <dbReference type="SAM" id="Phobius"/>
    </source>
</evidence>
<dbReference type="Gene3D" id="3.30.700.10">
    <property type="entry name" value="Glycoprotein, Type 4 Pilin"/>
    <property type="match status" value="1"/>
</dbReference>
<dbReference type="Pfam" id="PF07963">
    <property type="entry name" value="N_methyl"/>
    <property type="match status" value="1"/>
</dbReference>
<accession>A0ABR7HKK5</accession>
<keyword evidence="3" id="KW-1185">Reference proteome</keyword>
<gene>
    <name evidence="2" type="ORF">H8R91_05925</name>
</gene>
<dbReference type="Proteomes" id="UP000636755">
    <property type="component" value="Unassembled WGS sequence"/>
</dbReference>
<evidence type="ECO:0000313" key="3">
    <source>
        <dbReference type="Proteomes" id="UP000636755"/>
    </source>
</evidence>
<dbReference type="InterPro" id="IPR045584">
    <property type="entry name" value="Pilin-like"/>
</dbReference>